<dbReference type="SUPFAM" id="SSF51161">
    <property type="entry name" value="Trimeric LpxA-like enzymes"/>
    <property type="match status" value="1"/>
</dbReference>
<dbReference type="OrthoDB" id="424572at2759"/>
<dbReference type="InterPro" id="IPR003307">
    <property type="entry name" value="W2_domain"/>
</dbReference>
<dbReference type="CDD" id="cd11558">
    <property type="entry name" value="W2_eIF2B_epsilon"/>
    <property type="match status" value="1"/>
</dbReference>
<evidence type="ECO:0000256" key="8">
    <source>
        <dbReference type="ARBA" id="ARBA00046432"/>
    </source>
</evidence>
<evidence type="ECO:0000256" key="1">
    <source>
        <dbReference type="ARBA" id="ARBA00004514"/>
    </source>
</evidence>
<keyword evidence="4 11" id="KW-0396">Initiation factor</keyword>
<dbReference type="InterPro" id="IPR056764">
    <property type="entry name" value="LbH_EIF2B3/5"/>
</dbReference>
<evidence type="ECO:0000313" key="12">
    <source>
        <dbReference type="Proteomes" id="UP001151518"/>
    </source>
</evidence>
<dbReference type="GO" id="GO:0031369">
    <property type="term" value="F:translation initiation factor binding"/>
    <property type="evidence" value="ECO:0007669"/>
    <property type="project" value="InterPro"/>
</dbReference>
<evidence type="ECO:0000313" key="11">
    <source>
        <dbReference type="EMBL" id="KAJ2680837.1"/>
    </source>
</evidence>
<evidence type="ECO:0000256" key="7">
    <source>
        <dbReference type="ARBA" id="ARBA00044345"/>
    </source>
</evidence>
<dbReference type="Gene3D" id="2.160.10.10">
    <property type="entry name" value="Hexapeptide repeat proteins"/>
    <property type="match status" value="1"/>
</dbReference>
<dbReference type="Pfam" id="PF25084">
    <property type="entry name" value="LbH_EIF2B"/>
    <property type="match status" value="1"/>
</dbReference>
<feature type="region of interest" description="Disordered" evidence="9">
    <location>
        <begin position="769"/>
        <end position="791"/>
    </location>
</feature>
<dbReference type="SUPFAM" id="SSF53448">
    <property type="entry name" value="Nucleotide-diphospho-sugar transferases"/>
    <property type="match status" value="1"/>
</dbReference>
<dbReference type="SMART" id="SM00515">
    <property type="entry name" value="eIF5C"/>
    <property type="match status" value="1"/>
</dbReference>
<evidence type="ECO:0000256" key="6">
    <source>
        <dbReference type="ARBA" id="ARBA00044144"/>
    </source>
</evidence>
<dbReference type="GO" id="GO:0005851">
    <property type="term" value="C:eukaryotic translation initiation factor 2B complex"/>
    <property type="evidence" value="ECO:0007669"/>
    <property type="project" value="TreeGrafter"/>
</dbReference>
<gene>
    <name evidence="11" type="primary">GCD6</name>
    <name evidence="11" type="ORF">GGI25_000473</name>
</gene>
<feature type="region of interest" description="Disordered" evidence="9">
    <location>
        <begin position="464"/>
        <end position="520"/>
    </location>
</feature>
<organism evidence="11 12">
    <name type="scientific">Coemansia spiralis</name>
    <dbReference type="NCBI Taxonomy" id="417178"/>
    <lineage>
        <taxon>Eukaryota</taxon>
        <taxon>Fungi</taxon>
        <taxon>Fungi incertae sedis</taxon>
        <taxon>Zoopagomycota</taxon>
        <taxon>Kickxellomycotina</taxon>
        <taxon>Kickxellomycetes</taxon>
        <taxon>Kickxellales</taxon>
        <taxon>Kickxellaceae</taxon>
        <taxon>Coemansia</taxon>
    </lineage>
</organism>
<dbReference type="Gene3D" id="1.25.40.180">
    <property type="match status" value="1"/>
</dbReference>
<protein>
    <recommendedName>
        <fullName evidence="6">Translation initiation factor eIF2B subunit epsilon</fullName>
    </recommendedName>
    <alternativeName>
        <fullName evidence="7">eIF2B GDP-GTP exchange factor subunit epsilon</fullName>
    </alternativeName>
</protein>
<evidence type="ECO:0000256" key="2">
    <source>
        <dbReference type="ARBA" id="ARBA00007878"/>
    </source>
</evidence>
<dbReference type="InterPro" id="IPR029044">
    <property type="entry name" value="Nucleotide-diphossugar_trans"/>
</dbReference>
<dbReference type="GO" id="GO:0003743">
    <property type="term" value="F:translation initiation factor activity"/>
    <property type="evidence" value="ECO:0007669"/>
    <property type="project" value="UniProtKB-KW"/>
</dbReference>
<dbReference type="InterPro" id="IPR016024">
    <property type="entry name" value="ARM-type_fold"/>
</dbReference>
<dbReference type="GO" id="GO:0005829">
    <property type="term" value="C:cytosol"/>
    <property type="evidence" value="ECO:0007669"/>
    <property type="project" value="UniProtKB-SubCell"/>
</dbReference>
<feature type="compositionally biased region" description="Acidic residues" evidence="9">
    <location>
        <begin position="770"/>
        <end position="791"/>
    </location>
</feature>
<dbReference type="InterPro" id="IPR044123">
    <property type="entry name" value="W2_eIF2B_epsilon"/>
</dbReference>
<dbReference type="SUPFAM" id="SSF48371">
    <property type="entry name" value="ARM repeat"/>
    <property type="match status" value="1"/>
</dbReference>
<dbReference type="CDD" id="cd04197">
    <property type="entry name" value="eIF-2B_epsilon_N"/>
    <property type="match status" value="1"/>
</dbReference>
<evidence type="ECO:0000259" key="10">
    <source>
        <dbReference type="PROSITE" id="PS51363"/>
    </source>
</evidence>
<dbReference type="Gene3D" id="3.90.550.10">
    <property type="entry name" value="Spore Coat Polysaccharide Biosynthesis Protein SpsA, Chain A"/>
    <property type="match status" value="1"/>
</dbReference>
<reference evidence="11" key="1">
    <citation type="submission" date="2022-07" db="EMBL/GenBank/DDBJ databases">
        <title>Phylogenomic reconstructions and comparative analyses of Kickxellomycotina fungi.</title>
        <authorList>
            <person name="Reynolds N.K."/>
            <person name="Stajich J.E."/>
            <person name="Barry K."/>
            <person name="Grigoriev I.V."/>
            <person name="Crous P."/>
            <person name="Smith M.E."/>
        </authorList>
    </citation>
    <scope>NUCLEOTIDE SEQUENCE</scope>
    <source>
        <strain evidence="11">NRRL 3115</strain>
    </source>
</reference>
<comment type="subunit">
    <text evidence="8">Component of the translation initiation factor 2B (eIF2B) complex which is a heterodecamer of two sets of five different subunits: alpha, beta, gamma, delta and epsilon. Subunits alpha, beta and delta comprise a regulatory subcomplex and subunits epsilon and gamma comprise a catalytic subcomplex. Within the complex, the hexameric regulatory complex resides at the center, with the two heterodimeric catalytic subcomplexes bound on opposite sides.</text>
</comment>
<dbReference type="EMBL" id="JANBTW010000003">
    <property type="protein sequence ID" value="KAJ2680837.1"/>
    <property type="molecule type" value="Genomic_DNA"/>
</dbReference>
<comment type="similarity">
    <text evidence="2">Belongs to the eIF-2B gamma/epsilon subunits family.</text>
</comment>
<feature type="compositionally biased region" description="Polar residues" evidence="9">
    <location>
        <begin position="508"/>
        <end position="520"/>
    </location>
</feature>
<evidence type="ECO:0000256" key="5">
    <source>
        <dbReference type="ARBA" id="ARBA00022917"/>
    </source>
</evidence>
<dbReference type="Proteomes" id="UP001151518">
    <property type="component" value="Unassembled WGS sequence"/>
</dbReference>
<dbReference type="Pfam" id="PF00483">
    <property type="entry name" value="NTP_transferase"/>
    <property type="match status" value="1"/>
</dbReference>
<comment type="subcellular location">
    <subcellularLocation>
        <location evidence="1">Cytoplasm</location>
        <location evidence="1">Cytosol</location>
    </subcellularLocation>
</comment>
<feature type="domain" description="W2" evidence="10">
    <location>
        <begin position="604"/>
        <end position="779"/>
    </location>
</feature>
<accession>A0A9W8GCX7</accession>
<dbReference type="PANTHER" id="PTHR45887:SF1">
    <property type="entry name" value="TRANSLATION INITIATION FACTOR EIF-2B SUBUNIT EPSILON"/>
    <property type="match status" value="1"/>
</dbReference>
<dbReference type="Pfam" id="PF02020">
    <property type="entry name" value="W2"/>
    <property type="match status" value="1"/>
</dbReference>
<name>A0A9W8GCX7_9FUNG</name>
<keyword evidence="3" id="KW-0963">Cytoplasm</keyword>
<dbReference type="InterPro" id="IPR005835">
    <property type="entry name" value="NTP_transferase_dom"/>
</dbReference>
<dbReference type="InterPro" id="IPR035543">
    <property type="entry name" value="eIF-2B_epsilon_N"/>
</dbReference>
<sequence>MAPGKSNSNSKVELEEELKAVVLADSFDDLFQPLALNRPRCLLPLCNVPMIEYTLEFLSSSGVRETILICKSHADRLQAYIKQSKWGRSSHSSMKIRIKVARTAESVGDALRDIDNDTGLRSDFILCTGMVVSNMDLSKLVAAHMANKRNDKDHIMTVLLQEASQSHRLRDKSDESVYLIDPSSNKLLGINSFPSLPKPKSMTIQTEVIISYPEVELRADLVDTNIFVCSPQVLALFTENFDYQTMRRDFIHGILASDLLSSSIYAHVLAGTSTSAPENPEDDGLDAARDADVNAAADTEFDFINHSGYAAGVIDTSAYDSISRDLIGRWAYPLCPDSSPVDGAVYTYNRGCVYKAQSVFLGRESYVERNVVLGPNSHVADFARVLESVLGAKCSVGERSVVRGAYLFDEATVGKGSVIERTIIGERVTILDNVVIERGCIIGDDVTIGPNIRIPSFTHIARRKPQSSNTFSDDDLDGYSDEEESNSGSEGQQMPGSNTAEHEDHETSNGNATVGMQGTYSSEPFDTHVLGSSGIGYVWSKYGQGNMNNSDADSDDYDYDYADNEGVKLRQLRAIGSYFADIEIAENELKDEESDEHSSDQEQEIENTSPMQVFERELRLTIARAFERNHSIEDTAFEISNVRLSYNGDQNDMRRIVAQEILGNIDLGGLPTSAKKVLSRWGGVIKRCISNEIEQVEVVDIVERYCALDPAVSDDLRSRLFRQTIPLLYEFDIVEDLAIIAWYNKAVTKSSDEVSRELVQKIEVFVDWLNESEEEEDDDDDDDNDEESDDE</sequence>
<evidence type="ECO:0000256" key="4">
    <source>
        <dbReference type="ARBA" id="ARBA00022540"/>
    </source>
</evidence>
<dbReference type="PROSITE" id="PS51363">
    <property type="entry name" value="W2"/>
    <property type="match status" value="1"/>
</dbReference>
<feature type="compositionally biased region" description="Acidic residues" evidence="9">
    <location>
        <begin position="589"/>
        <end position="605"/>
    </location>
</feature>
<dbReference type="PANTHER" id="PTHR45887">
    <property type="entry name" value="TRANSLATION INITIATION FACTOR EIF-2B SUBUNIT EPSILON"/>
    <property type="match status" value="1"/>
</dbReference>
<comment type="caution">
    <text evidence="11">The sequence shown here is derived from an EMBL/GenBank/DDBJ whole genome shotgun (WGS) entry which is preliminary data.</text>
</comment>
<evidence type="ECO:0000256" key="9">
    <source>
        <dbReference type="SAM" id="MobiDB-lite"/>
    </source>
</evidence>
<feature type="region of interest" description="Disordered" evidence="9">
    <location>
        <begin position="589"/>
        <end position="609"/>
    </location>
</feature>
<dbReference type="InterPro" id="IPR051956">
    <property type="entry name" value="eIF2B_epsilon"/>
</dbReference>
<proteinExistence type="inferred from homology"/>
<evidence type="ECO:0000256" key="3">
    <source>
        <dbReference type="ARBA" id="ARBA00022490"/>
    </source>
</evidence>
<keyword evidence="5" id="KW-0648">Protein biosynthesis</keyword>
<dbReference type="InterPro" id="IPR011004">
    <property type="entry name" value="Trimer_LpxA-like_sf"/>
</dbReference>
<dbReference type="GO" id="GO:0005085">
    <property type="term" value="F:guanyl-nucleotide exchange factor activity"/>
    <property type="evidence" value="ECO:0007669"/>
    <property type="project" value="InterPro"/>
</dbReference>
<dbReference type="AlphaFoldDB" id="A0A9W8GCX7"/>
<feature type="compositionally biased region" description="Acidic residues" evidence="9">
    <location>
        <begin position="472"/>
        <end position="485"/>
    </location>
</feature>